<evidence type="ECO:0000313" key="2">
    <source>
        <dbReference type="EMBL" id="SJZ89406.1"/>
    </source>
</evidence>
<keyword evidence="3" id="KW-1185">Reference proteome</keyword>
<dbReference type="EMBL" id="FUWR01000009">
    <property type="protein sequence ID" value="SJZ89406.1"/>
    <property type="molecule type" value="Genomic_DNA"/>
</dbReference>
<sequence>MATVALRALGGSVVMALPKQILNMLHLCAGSQVEVSVEGGRLVVEPKTRPQYKLSELLAQCTEQNMVISAEDQVWIDSKPVGKEVPL</sequence>
<dbReference type="SUPFAM" id="SSF89447">
    <property type="entry name" value="AbrB/MazE/MraZ-like"/>
    <property type="match status" value="1"/>
</dbReference>
<dbReference type="Proteomes" id="UP000190102">
    <property type="component" value="Unassembled WGS sequence"/>
</dbReference>
<dbReference type="STRING" id="115783.SAMN02745119_01946"/>
<reference evidence="3" key="1">
    <citation type="submission" date="2017-02" db="EMBL/GenBank/DDBJ databases">
        <authorList>
            <person name="Varghese N."/>
            <person name="Submissions S."/>
        </authorList>
    </citation>
    <scope>NUCLEOTIDE SEQUENCE [LARGE SCALE GENOMIC DNA]</scope>
    <source>
        <strain evidence="3">ATCC BAA-34</strain>
    </source>
</reference>
<dbReference type="OrthoDB" id="9795766at2"/>
<proteinExistence type="predicted"/>
<gene>
    <name evidence="2" type="ORF">SAMN02745119_01946</name>
</gene>
<evidence type="ECO:0000259" key="1">
    <source>
        <dbReference type="SMART" id="SM00966"/>
    </source>
</evidence>
<dbReference type="Pfam" id="PF04014">
    <property type="entry name" value="MazE_antitoxin"/>
    <property type="match status" value="1"/>
</dbReference>
<feature type="domain" description="SpoVT-AbrB" evidence="1">
    <location>
        <begin position="7"/>
        <end position="52"/>
    </location>
</feature>
<dbReference type="Gene3D" id="2.10.260.10">
    <property type="match status" value="1"/>
</dbReference>
<dbReference type="InterPro" id="IPR007159">
    <property type="entry name" value="SpoVT-AbrB_dom"/>
</dbReference>
<dbReference type="RefSeq" id="WP_078790231.1">
    <property type="nucleotide sequence ID" value="NZ_FUWR01000009.1"/>
</dbReference>
<protein>
    <submittedName>
        <fullName evidence="2">Antitoxin ChpS</fullName>
    </submittedName>
</protein>
<evidence type="ECO:0000313" key="3">
    <source>
        <dbReference type="Proteomes" id="UP000190102"/>
    </source>
</evidence>
<name>A0A1T4PDU6_9BACT</name>
<accession>A0A1T4PDU6</accession>
<organism evidence="2 3">
    <name type="scientific">Trichlorobacter thiogenes</name>
    <dbReference type="NCBI Taxonomy" id="115783"/>
    <lineage>
        <taxon>Bacteria</taxon>
        <taxon>Pseudomonadati</taxon>
        <taxon>Thermodesulfobacteriota</taxon>
        <taxon>Desulfuromonadia</taxon>
        <taxon>Geobacterales</taxon>
        <taxon>Geobacteraceae</taxon>
        <taxon>Trichlorobacter</taxon>
    </lineage>
</organism>
<dbReference type="AlphaFoldDB" id="A0A1T4PDU6"/>
<dbReference type="InterPro" id="IPR037914">
    <property type="entry name" value="SpoVT-AbrB_sf"/>
</dbReference>
<dbReference type="GO" id="GO:0003677">
    <property type="term" value="F:DNA binding"/>
    <property type="evidence" value="ECO:0007669"/>
    <property type="project" value="InterPro"/>
</dbReference>
<dbReference type="SMART" id="SM00966">
    <property type="entry name" value="SpoVT_AbrB"/>
    <property type="match status" value="1"/>
</dbReference>